<keyword evidence="2" id="KW-1185">Reference proteome</keyword>
<gene>
    <name evidence="1" type="ORF">IWW38_003932</name>
</gene>
<comment type="caution">
    <text evidence="1">The sequence shown here is derived from an EMBL/GenBank/DDBJ whole genome shotgun (WGS) entry which is preliminary data.</text>
</comment>
<evidence type="ECO:0000313" key="1">
    <source>
        <dbReference type="EMBL" id="KAJ2890805.1"/>
    </source>
</evidence>
<name>A0ACC1LZE3_9FUNG</name>
<evidence type="ECO:0000313" key="2">
    <source>
        <dbReference type="Proteomes" id="UP001139981"/>
    </source>
</evidence>
<proteinExistence type="predicted"/>
<dbReference type="Proteomes" id="UP001139981">
    <property type="component" value="Unassembled WGS sequence"/>
</dbReference>
<organism evidence="1 2">
    <name type="scientific">Coemansia aciculifera</name>
    <dbReference type="NCBI Taxonomy" id="417176"/>
    <lineage>
        <taxon>Eukaryota</taxon>
        <taxon>Fungi</taxon>
        <taxon>Fungi incertae sedis</taxon>
        <taxon>Zoopagomycota</taxon>
        <taxon>Kickxellomycotina</taxon>
        <taxon>Kickxellomycetes</taxon>
        <taxon>Kickxellales</taxon>
        <taxon>Kickxellaceae</taxon>
        <taxon>Coemansia</taxon>
    </lineage>
</organism>
<dbReference type="EMBL" id="JANBVB010001207">
    <property type="protein sequence ID" value="KAJ2890805.1"/>
    <property type="molecule type" value="Genomic_DNA"/>
</dbReference>
<reference evidence="1" key="1">
    <citation type="submission" date="2022-07" db="EMBL/GenBank/DDBJ databases">
        <title>Phylogenomic reconstructions and comparative analyses of Kickxellomycotina fungi.</title>
        <authorList>
            <person name="Reynolds N.K."/>
            <person name="Stajich J.E."/>
            <person name="Barry K."/>
            <person name="Grigoriev I.V."/>
            <person name="Crous P."/>
            <person name="Smith M.E."/>
        </authorList>
    </citation>
    <scope>NUCLEOTIDE SEQUENCE</scope>
    <source>
        <strain evidence="1">CBS 190363</strain>
    </source>
</reference>
<protein>
    <submittedName>
        <fullName evidence="1">Uncharacterized protein</fullName>
    </submittedName>
</protein>
<sequence>MGKPSKIVDDQKQKKKNDVTKVKDMDKARCRVAKIEKKLEKLAAMTEDECERQARRKMKKDGGDKSADAADKKKLAKLKAKLYKKALAKRSKREARLARLKENIAAAESTIKTDPESNSSAAAASGGGWNNWAAAEFESEERKAKFLRLLGVKNGGGGASGRASPYASAITKDGGSKIQEDLEKQFQAGVQMRLQAQRGGRGGLGM</sequence>
<accession>A0ACC1LZE3</accession>